<protein>
    <submittedName>
        <fullName evidence="1">Uncharacterized protein</fullName>
    </submittedName>
</protein>
<organism evidence="1 2">
    <name type="scientific">Ruminococcus flavefaciens</name>
    <dbReference type="NCBI Taxonomy" id="1265"/>
    <lineage>
        <taxon>Bacteria</taxon>
        <taxon>Bacillati</taxon>
        <taxon>Bacillota</taxon>
        <taxon>Clostridia</taxon>
        <taxon>Eubacteriales</taxon>
        <taxon>Oscillospiraceae</taxon>
        <taxon>Ruminococcus</taxon>
    </lineage>
</organism>
<gene>
    <name evidence="1" type="ORF">IE37_00881</name>
</gene>
<sequence length="63" mass="7218">MLKCPLVDKEIDGGDCLINTDIIDGFISDDSHIPDEFKVKPDYKEICKKCKYHESTWGEPNDD</sequence>
<dbReference type="OrthoDB" id="2086628at2"/>
<reference evidence="1 2" key="1">
    <citation type="submission" date="2018-05" db="EMBL/GenBank/DDBJ databases">
        <title>The Hungate 1000. A catalogue of reference genomes from the rumen microbiome.</title>
        <authorList>
            <person name="Kelly W."/>
        </authorList>
    </citation>
    <scope>NUCLEOTIDE SEQUENCE [LARGE SCALE GENOMIC DNA]</scope>
    <source>
        <strain evidence="1 2">SAb67</strain>
    </source>
</reference>
<proteinExistence type="predicted"/>
<name>A0A315Y1U6_RUMFL</name>
<evidence type="ECO:0000313" key="2">
    <source>
        <dbReference type="Proteomes" id="UP000245720"/>
    </source>
</evidence>
<dbReference type="RefSeq" id="WP_109725737.1">
    <property type="nucleotide sequence ID" value="NZ_QGDI01000003.1"/>
</dbReference>
<dbReference type="AlphaFoldDB" id="A0A315Y1U6"/>
<dbReference type="Proteomes" id="UP000245720">
    <property type="component" value="Unassembled WGS sequence"/>
</dbReference>
<evidence type="ECO:0000313" key="1">
    <source>
        <dbReference type="EMBL" id="PWJ13950.1"/>
    </source>
</evidence>
<comment type="caution">
    <text evidence="1">The sequence shown here is derived from an EMBL/GenBank/DDBJ whole genome shotgun (WGS) entry which is preliminary data.</text>
</comment>
<accession>A0A315Y1U6</accession>
<dbReference type="EMBL" id="QGDI01000003">
    <property type="protein sequence ID" value="PWJ13950.1"/>
    <property type="molecule type" value="Genomic_DNA"/>
</dbReference>